<dbReference type="AlphaFoldDB" id="A0A2L2XAP1"/>
<keyword evidence="2" id="KW-1185">Reference proteome</keyword>
<proteinExistence type="predicted"/>
<accession>A0A2L2XAP1</accession>
<dbReference type="Proteomes" id="UP000239549">
    <property type="component" value="Unassembled WGS sequence"/>
</dbReference>
<sequence length="75" mass="8276">MKDGTLTQEQAKEELSKLGIEGKVIRFGDGTNLFAQLKDAQEANDAAKIKELLPQLLEQMQENSQKMADRISGAN</sequence>
<reference evidence="2" key="1">
    <citation type="submission" date="2018-02" db="EMBL/GenBank/DDBJ databases">
        <title>Genome sequence of Desulfocucumis palustris strain NAW-5.</title>
        <authorList>
            <person name="Watanabe M."/>
            <person name="Kojima H."/>
            <person name="Fukui M."/>
        </authorList>
    </citation>
    <scope>NUCLEOTIDE SEQUENCE [LARGE SCALE GENOMIC DNA]</scope>
    <source>
        <strain evidence="2">NAW-5</strain>
    </source>
</reference>
<gene>
    <name evidence="1" type="ORF">DCCM_2347</name>
</gene>
<organism evidence="1 2">
    <name type="scientific">Desulfocucumis palustris</name>
    <dbReference type="NCBI Taxonomy" id="1898651"/>
    <lineage>
        <taxon>Bacteria</taxon>
        <taxon>Bacillati</taxon>
        <taxon>Bacillota</taxon>
        <taxon>Clostridia</taxon>
        <taxon>Eubacteriales</taxon>
        <taxon>Desulfocucumaceae</taxon>
        <taxon>Desulfocucumis</taxon>
    </lineage>
</organism>
<name>A0A2L2XAP1_9FIRM</name>
<protein>
    <submittedName>
        <fullName evidence="1">Uncharacterized protein</fullName>
    </submittedName>
</protein>
<comment type="caution">
    <text evidence="1">The sequence shown here is derived from an EMBL/GenBank/DDBJ whole genome shotgun (WGS) entry which is preliminary data.</text>
</comment>
<dbReference type="EMBL" id="BFAV01000079">
    <property type="protein sequence ID" value="GBF33248.1"/>
    <property type="molecule type" value="Genomic_DNA"/>
</dbReference>
<evidence type="ECO:0000313" key="2">
    <source>
        <dbReference type="Proteomes" id="UP000239549"/>
    </source>
</evidence>
<evidence type="ECO:0000313" key="1">
    <source>
        <dbReference type="EMBL" id="GBF33248.1"/>
    </source>
</evidence>